<evidence type="ECO:0000313" key="9">
    <source>
        <dbReference type="EMBL" id="AGY60513.1"/>
    </source>
</evidence>
<feature type="transmembrane region" description="Helical" evidence="8">
    <location>
        <begin position="66"/>
        <end position="85"/>
    </location>
</feature>
<evidence type="ECO:0000313" key="10">
    <source>
        <dbReference type="Proteomes" id="UP000017396"/>
    </source>
</evidence>
<evidence type="ECO:0000256" key="7">
    <source>
        <dbReference type="ARBA" id="ARBA00023136"/>
    </source>
</evidence>
<name>U5QNQ7_GLOK1</name>
<dbReference type="RefSeq" id="WP_023175873.1">
    <property type="nucleotide sequence ID" value="NC_022600.1"/>
</dbReference>
<evidence type="ECO:0000256" key="2">
    <source>
        <dbReference type="ARBA" id="ARBA00022475"/>
    </source>
</evidence>
<feature type="transmembrane region" description="Helical" evidence="8">
    <location>
        <begin position="91"/>
        <end position="109"/>
    </location>
</feature>
<keyword evidence="6 8" id="KW-1133">Transmembrane helix</keyword>
<keyword evidence="4 8" id="KW-0812">Transmembrane</keyword>
<evidence type="ECO:0000256" key="5">
    <source>
        <dbReference type="ARBA" id="ARBA00022801"/>
    </source>
</evidence>
<feature type="transmembrane region" description="Helical" evidence="8">
    <location>
        <begin position="256"/>
        <end position="278"/>
    </location>
</feature>
<reference evidence="9 10" key="1">
    <citation type="journal article" date="2013" name="PLoS ONE">
        <title>Cultivation and Complete Genome Sequencing of Gloeobacter kilaueensis sp. nov., from a Lava Cave in Kilauea Caldera, Hawai'i.</title>
        <authorList>
            <person name="Saw J.H."/>
            <person name="Schatz M."/>
            <person name="Brown M.V."/>
            <person name="Kunkel D.D."/>
            <person name="Foster J.S."/>
            <person name="Shick H."/>
            <person name="Christensen S."/>
            <person name="Hou S."/>
            <person name="Wan X."/>
            <person name="Donachie S.P."/>
        </authorList>
    </citation>
    <scope>NUCLEOTIDE SEQUENCE [LARGE SCALE GENOMIC DNA]</scope>
    <source>
        <strain evidence="10">JS</strain>
    </source>
</reference>
<dbReference type="STRING" id="1183438.GKIL_4267"/>
<feature type="transmembrane region" description="Helical" evidence="8">
    <location>
        <begin position="147"/>
        <end position="169"/>
    </location>
</feature>
<evidence type="ECO:0000256" key="3">
    <source>
        <dbReference type="ARBA" id="ARBA00022670"/>
    </source>
</evidence>
<sequence length="292" mass="31090">MKSAGRLEIALWWALVGAVVLCFAPVLLVMGGLWAISGGLENRAIALIAVAYLVSRQKNLLGAPPAAAVFQALGLFVLACGLFLVQLPALSLQNLAFCLALTGLALFRWGRTAVDSLARPLLIVAMIMSINGLADGWLPAYTPVVQWLQHLVAGLGAYLLWMAGLPVVLKETVITVGGLGGVDVNANCSGIRSLLEVGTLAAVAIMTISRRSWLDNLRYFLLCELVVLALNVLRILLLAVAIAYTNPHTFEALHEGWGASLYGSGISAVIVLFTSWYFQWNPFDSQSGSASA</sequence>
<protein>
    <submittedName>
        <fullName evidence="9">Eight transmembrane protein EpsH</fullName>
    </submittedName>
</protein>
<dbReference type="KEGG" id="glj:GKIL_4267"/>
<feature type="transmembrane region" description="Helical" evidence="8">
    <location>
        <begin position="34"/>
        <end position="54"/>
    </location>
</feature>
<dbReference type="HOGENOM" id="CLU_939548_0_0_3"/>
<dbReference type="EMBL" id="CP003587">
    <property type="protein sequence ID" value="AGY60513.1"/>
    <property type="molecule type" value="Genomic_DNA"/>
</dbReference>
<dbReference type="GO" id="GO:0008233">
    <property type="term" value="F:peptidase activity"/>
    <property type="evidence" value="ECO:0007669"/>
    <property type="project" value="UniProtKB-KW"/>
</dbReference>
<dbReference type="InterPro" id="IPR026392">
    <property type="entry name" value="Exo/Archaeosortase_dom"/>
</dbReference>
<keyword evidence="5" id="KW-0378">Hydrolase</keyword>
<organism evidence="9 10">
    <name type="scientific">Gloeobacter kilaueensis (strain ATCC BAA-2537 / CCAP 1431/1 / ULC 316 / JS1)</name>
    <dbReference type="NCBI Taxonomy" id="1183438"/>
    <lineage>
        <taxon>Bacteria</taxon>
        <taxon>Bacillati</taxon>
        <taxon>Cyanobacteriota</taxon>
        <taxon>Cyanophyceae</taxon>
        <taxon>Gloeobacterales</taxon>
        <taxon>Gloeobacteraceae</taxon>
        <taxon>Gloeobacter</taxon>
    </lineage>
</organism>
<keyword evidence="7 8" id="KW-0472">Membrane</keyword>
<dbReference type="Pfam" id="PF09721">
    <property type="entry name" value="Exosortase_EpsH"/>
    <property type="match status" value="1"/>
</dbReference>
<dbReference type="NCBIfam" id="TIGR04178">
    <property type="entry name" value="exo_archaeo"/>
    <property type="match status" value="1"/>
</dbReference>
<dbReference type="GO" id="GO:0006508">
    <property type="term" value="P:proteolysis"/>
    <property type="evidence" value="ECO:0007669"/>
    <property type="project" value="UniProtKB-KW"/>
</dbReference>
<evidence type="ECO:0000256" key="8">
    <source>
        <dbReference type="SAM" id="Phobius"/>
    </source>
</evidence>
<keyword evidence="2" id="KW-1003">Cell membrane</keyword>
<proteinExistence type="predicted"/>
<evidence type="ECO:0000256" key="1">
    <source>
        <dbReference type="ARBA" id="ARBA00004651"/>
    </source>
</evidence>
<keyword evidence="3" id="KW-0645">Protease</keyword>
<keyword evidence="10" id="KW-1185">Reference proteome</keyword>
<comment type="subcellular location">
    <subcellularLocation>
        <location evidence="1">Cell membrane</location>
        <topology evidence="1">Multi-pass membrane protein</topology>
    </subcellularLocation>
</comment>
<evidence type="ECO:0000256" key="6">
    <source>
        <dbReference type="ARBA" id="ARBA00022989"/>
    </source>
</evidence>
<dbReference type="InterPro" id="IPR019127">
    <property type="entry name" value="Exosortase"/>
</dbReference>
<gene>
    <name evidence="9" type="ORF">GKIL_4267</name>
</gene>
<dbReference type="AlphaFoldDB" id="U5QNQ7"/>
<dbReference type="GO" id="GO:0005886">
    <property type="term" value="C:plasma membrane"/>
    <property type="evidence" value="ECO:0007669"/>
    <property type="project" value="UniProtKB-SubCell"/>
</dbReference>
<feature type="transmembrane region" description="Helical" evidence="8">
    <location>
        <begin position="121"/>
        <end position="141"/>
    </location>
</feature>
<dbReference type="Proteomes" id="UP000017396">
    <property type="component" value="Chromosome"/>
</dbReference>
<feature type="transmembrane region" description="Helical" evidence="8">
    <location>
        <begin position="9"/>
        <end position="28"/>
    </location>
</feature>
<accession>U5QNQ7</accession>
<feature type="transmembrane region" description="Helical" evidence="8">
    <location>
        <begin position="219"/>
        <end position="244"/>
    </location>
</feature>
<evidence type="ECO:0000256" key="4">
    <source>
        <dbReference type="ARBA" id="ARBA00022692"/>
    </source>
</evidence>